<keyword evidence="1 5" id="KW-0963">Cytoplasm</keyword>
<dbReference type="InterPro" id="IPR037027">
    <property type="entry name" value="YqgF/RNaseH-like_dom_sf"/>
</dbReference>
<gene>
    <name evidence="7" type="primary">ruvX</name>
    <name evidence="7" type="ORF">EIP75_06730</name>
</gene>
<dbReference type="PANTHER" id="PTHR33317:SF4">
    <property type="entry name" value="POLYNUCLEOTIDYL TRANSFERASE, RIBONUCLEASE H-LIKE SUPERFAMILY PROTEIN"/>
    <property type="match status" value="1"/>
</dbReference>
<dbReference type="SUPFAM" id="SSF53098">
    <property type="entry name" value="Ribonuclease H-like"/>
    <property type="match status" value="1"/>
</dbReference>
<reference evidence="7 8" key="1">
    <citation type="submission" date="2018-12" db="EMBL/GenBank/DDBJ databases">
        <title>The whole draft genome of Aquabacterium sp. SJQ9.</title>
        <authorList>
            <person name="Sun L."/>
            <person name="Gao X."/>
            <person name="Chen W."/>
            <person name="Huang K."/>
        </authorList>
    </citation>
    <scope>NUCLEOTIDE SEQUENCE [LARGE SCALE GENOMIC DNA]</scope>
    <source>
        <strain evidence="7 8">SJQ9</strain>
    </source>
</reference>
<evidence type="ECO:0000313" key="8">
    <source>
        <dbReference type="Proteomes" id="UP000269265"/>
    </source>
</evidence>
<dbReference type="RefSeq" id="WP_125242465.1">
    <property type="nucleotide sequence ID" value="NZ_RSED01000004.1"/>
</dbReference>
<dbReference type="OrthoDB" id="9796140at2"/>
<comment type="caution">
    <text evidence="7">The sequence shown here is derived from an EMBL/GenBank/DDBJ whole genome shotgun (WGS) entry which is preliminary data.</text>
</comment>
<feature type="domain" description="YqgF/RNase H-like" evidence="6">
    <location>
        <begin position="3"/>
        <end position="102"/>
    </location>
</feature>
<organism evidence="7 8">
    <name type="scientific">Aquabacterium soli</name>
    <dbReference type="NCBI Taxonomy" id="2493092"/>
    <lineage>
        <taxon>Bacteria</taxon>
        <taxon>Pseudomonadati</taxon>
        <taxon>Pseudomonadota</taxon>
        <taxon>Betaproteobacteria</taxon>
        <taxon>Burkholderiales</taxon>
        <taxon>Aquabacterium</taxon>
    </lineage>
</organism>
<evidence type="ECO:0000256" key="5">
    <source>
        <dbReference type="HAMAP-Rule" id="MF_00651"/>
    </source>
</evidence>
<protein>
    <recommendedName>
        <fullName evidence="5">Putative pre-16S rRNA nuclease</fullName>
        <ecNumber evidence="5">3.1.-.-</ecNumber>
    </recommendedName>
</protein>
<evidence type="ECO:0000256" key="2">
    <source>
        <dbReference type="ARBA" id="ARBA00022517"/>
    </source>
</evidence>
<dbReference type="AlphaFoldDB" id="A0A426VEC7"/>
<comment type="function">
    <text evidence="5">Could be a nuclease involved in processing of the 5'-end of pre-16S rRNA.</text>
</comment>
<dbReference type="EMBL" id="RSED01000004">
    <property type="protein sequence ID" value="RRS05246.1"/>
    <property type="molecule type" value="Genomic_DNA"/>
</dbReference>
<dbReference type="InterPro" id="IPR012337">
    <property type="entry name" value="RNaseH-like_sf"/>
</dbReference>
<evidence type="ECO:0000256" key="1">
    <source>
        <dbReference type="ARBA" id="ARBA00022490"/>
    </source>
</evidence>
<dbReference type="CDD" id="cd16964">
    <property type="entry name" value="YqgF"/>
    <property type="match status" value="1"/>
</dbReference>
<evidence type="ECO:0000256" key="4">
    <source>
        <dbReference type="ARBA" id="ARBA00022801"/>
    </source>
</evidence>
<keyword evidence="4 5" id="KW-0378">Hydrolase</keyword>
<dbReference type="GO" id="GO:0000967">
    <property type="term" value="P:rRNA 5'-end processing"/>
    <property type="evidence" value="ECO:0007669"/>
    <property type="project" value="UniProtKB-UniRule"/>
</dbReference>
<proteinExistence type="inferred from homology"/>
<comment type="subcellular location">
    <subcellularLocation>
        <location evidence="5">Cytoplasm</location>
    </subcellularLocation>
</comment>
<keyword evidence="2 5" id="KW-0690">Ribosome biogenesis</keyword>
<dbReference type="EC" id="3.1.-.-" evidence="5"/>
<dbReference type="GO" id="GO:0005829">
    <property type="term" value="C:cytosol"/>
    <property type="evidence" value="ECO:0007669"/>
    <property type="project" value="TreeGrafter"/>
</dbReference>
<dbReference type="PANTHER" id="PTHR33317">
    <property type="entry name" value="POLYNUCLEOTIDYL TRANSFERASE, RIBONUCLEASE H-LIKE SUPERFAMILY PROTEIN"/>
    <property type="match status" value="1"/>
</dbReference>
<accession>A0A426VEC7</accession>
<dbReference type="NCBIfam" id="TIGR00250">
    <property type="entry name" value="RNAse_H_YqgF"/>
    <property type="match status" value="1"/>
</dbReference>
<dbReference type="InterPro" id="IPR005227">
    <property type="entry name" value="YqgF"/>
</dbReference>
<evidence type="ECO:0000256" key="3">
    <source>
        <dbReference type="ARBA" id="ARBA00022722"/>
    </source>
</evidence>
<dbReference type="GO" id="GO:0016788">
    <property type="term" value="F:hydrolase activity, acting on ester bonds"/>
    <property type="evidence" value="ECO:0007669"/>
    <property type="project" value="UniProtKB-UniRule"/>
</dbReference>
<keyword evidence="8" id="KW-1185">Reference proteome</keyword>
<dbReference type="Pfam" id="PF03652">
    <property type="entry name" value="RuvX"/>
    <property type="match status" value="1"/>
</dbReference>
<comment type="similarity">
    <text evidence="5">Belongs to the YqgF HJR family.</text>
</comment>
<dbReference type="SMART" id="SM00732">
    <property type="entry name" value="YqgFc"/>
    <property type="match status" value="1"/>
</dbReference>
<name>A0A426VEC7_9BURK</name>
<sequence>MTSTFLAFDYGLKRVGVACGNGLMRQAQALRTIAAEGDARFNQIKKLIDEWRPDALVVGVPFHPDGAEHEITQRARRFARQLNGRFHLPVHEVDERYSSVEAERDDPDDLDSASAAIILQQYFDETAVRTAASPSPSSEDPAP</sequence>
<dbReference type="HAMAP" id="MF_00651">
    <property type="entry name" value="Nuclease_YqgF"/>
    <property type="match status" value="1"/>
</dbReference>
<evidence type="ECO:0000259" key="6">
    <source>
        <dbReference type="SMART" id="SM00732"/>
    </source>
</evidence>
<dbReference type="InterPro" id="IPR006641">
    <property type="entry name" value="YqgF/RNaseH-like_dom"/>
</dbReference>
<evidence type="ECO:0000313" key="7">
    <source>
        <dbReference type="EMBL" id="RRS05246.1"/>
    </source>
</evidence>
<dbReference type="GO" id="GO:0004518">
    <property type="term" value="F:nuclease activity"/>
    <property type="evidence" value="ECO:0007669"/>
    <property type="project" value="UniProtKB-KW"/>
</dbReference>
<dbReference type="Gene3D" id="3.30.420.140">
    <property type="entry name" value="YqgF/RNase H-like domain"/>
    <property type="match status" value="1"/>
</dbReference>
<dbReference type="Proteomes" id="UP000269265">
    <property type="component" value="Unassembled WGS sequence"/>
</dbReference>
<keyword evidence="3 5" id="KW-0540">Nuclease</keyword>